<evidence type="ECO:0000256" key="1">
    <source>
        <dbReference type="ARBA" id="ARBA00008779"/>
    </source>
</evidence>
<dbReference type="InterPro" id="IPR050738">
    <property type="entry name" value="Sulfatase"/>
</dbReference>
<dbReference type="SUPFAM" id="SSF48371">
    <property type="entry name" value="ARM repeat"/>
    <property type="match status" value="1"/>
</dbReference>
<comment type="caution">
    <text evidence="4">The sequence shown here is derived from an EMBL/GenBank/DDBJ whole genome shotgun (WGS) entry which is preliminary data.</text>
</comment>
<sequence length="664" mass="76514">MIKLINRLLLLTGIVAIVSCGKKIIEKQIVERPNFLCITFEDASPYGLSCYGNPDFKTHTIDSLAKRGILYTNAFSTAPHCSPARSTLITGSFATTYGMDVHREDYETPQHIFYSEILRKHGYFCTNNTKTDYNTILNDKSFWDECGVNATYWSKQRKPNQPFFAVFNASATHMGRMRTIITKDRGRYKKMGINPETIQLPNYVPDLPDVRSDLAVHLESYKGVDLWLRTFLNDLKQRGLAENTIIFFYSDHGGCLPRGKGFPFESGLKVPYIVHVPEKWQKIYGIKQSIIEDRLIGFEDFAPTVLNLAGIEIPGFMQGHPFLGPESDKEKQYQFGFRTNQENYHYDPSRTVRDGKYKYIRNYIPHKPFALRNLYQWGMPANLAWDNYVLSGACNNETWLQPFKPKTSEMLFDLDKDPNELNNLADNPIYSNKLIELRTAVSKHIRETKDLGFFFRGGRKKEEGLYKWVRKTNFPLEEMYDAAEKASMPTLRDIPYLTKLLSNKHADIRYWGAVGFNTLASRGDIKEVPLVLKNVVKDSVIQVSTMAAEALCYISEDDKALSLLFERFKNNDNTAYSALETLTWYPKQKKRVATLAGKLENLLAENEKNKDDRMSIYLKIRSLMVNIGKLPVKDLYPESHKEKGRLLNIKSRQFQYPEGVILYE</sequence>
<gene>
    <name evidence="4" type="ORF">N1F79_17705</name>
</gene>
<dbReference type="InterPro" id="IPR011989">
    <property type="entry name" value="ARM-like"/>
</dbReference>
<accession>A0ABU7XYL3</accession>
<feature type="domain" description="Sulfatase N-terminal" evidence="3">
    <location>
        <begin position="33"/>
        <end position="311"/>
    </location>
</feature>
<reference evidence="4 5" key="1">
    <citation type="submission" date="2022-09" db="EMBL/GenBank/DDBJ databases">
        <title>Genome sequencing of Flavivirga sp. MEBiC05379.</title>
        <authorList>
            <person name="Oh H.-M."/>
            <person name="Kwon K.K."/>
            <person name="Park M.J."/>
            <person name="Yang S.-H."/>
        </authorList>
    </citation>
    <scope>NUCLEOTIDE SEQUENCE [LARGE SCALE GENOMIC DNA]</scope>
    <source>
        <strain evidence="4 5">MEBiC05379</strain>
    </source>
</reference>
<dbReference type="InterPro" id="IPR016024">
    <property type="entry name" value="ARM-type_fold"/>
</dbReference>
<dbReference type="Gene3D" id="1.25.10.10">
    <property type="entry name" value="Leucine-rich Repeat Variant"/>
    <property type="match status" value="1"/>
</dbReference>
<evidence type="ECO:0000259" key="3">
    <source>
        <dbReference type="Pfam" id="PF00884"/>
    </source>
</evidence>
<evidence type="ECO:0000313" key="5">
    <source>
        <dbReference type="Proteomes" id="UP001337305"/>
    </source>
</evidence>
<dbReference type="PANTHER" id="PTHR42693:SF53">
    <property type="entry name" value="ENDO-4-O-SULFATASE"/>
    <property type="match status" value="1"/>
</dbReference>
<evidence type="ECO:0000256" key="2">
    <source>
        <dbReference type="ARBA" id="ARBA00022801"/>
    </source>
</evidence>
<name>A0ABU7XYL3_9FLAO</name>
<dbReference type="Pfam" id="PF00884">
    <property type="entry name" value="Sulfatase"/>
    <property type="match status" value="1"/>
</dbReference>
<dbReference type="EMBL" id="JAODOP010000004">
    <property type="protein sequence ID" value="MEF3834972.1"/>
    <property type="molecule type" value="Genomic_DNA"/>
</dbReference>
<evidence type="ECO:0000313" key="4">
    <source>
        <dbReference type="EMBL" id="MEF3834972.1"/>
    </source>
</evidence>
<dbReference type="Proteomes" id="UP001337305">
    <property type="component" value="Unassembled WGS sequence"/>
</dbReference>
<comment type="similarity">
    <text evidence="1">Belongs to the sulfatase family.</text>
</comment>
<keyword evidence="2" id="KW-0378">Hydrolase</keyword>
<proteinExistence type="inferred from homology"/>
<dbReference type="InterPro" id="IPR017850">
    <property type="entry name" value="Alkaline_phosphatase_core_sf"/>
</dbReference>
<dbReference type="SUPFAM" id="SSF53649">
    <property type="entry name" value="Alkaline phosphatase-like"/>
    <property type="match status" value="1"/>
</dbReference>
<dbReference type="RefSeq" id="WP_303307275.1">
    <property type="nucleotide sequence ID" value="NZ_JAODOP010000004.1"/>
</dbReference>
<protein>
    <submittedName>
        <fullName evidence="4">Sulfatase</fullName>
    </submittedName>
</protein>
<keyword evidence="5" id="KW-1185">Reference proteome</keyword>
<dbReference type="PROSITE" id="PS51257">
    <property type="entry name" value="PROKAR_LIPOPROTEIN"/>
    <property type="match status" value="1"/>
</dbReference>
<dbReference type="PANTHER" id="PTHR42693">
    <property type="entry name" value="ARYLSULFATASE FAMILY MEMBER"/>
    <property type="match status" value="1"/>
</dbReference>
<dbReference type="Gene3D" id="3.40.720.10">
    <property type="entry name" value="Alkaline Phosphatase, subunit A"/>
    <property type="match status" value="1"/>
</dbReference>
<organism evidence="4 5">
    <name type="scientific">Flavivirga spongiicola</name>
    <dbReference type="NCBI Taxonomy" id="421621"/>
    <lineage>
        <taxon>Bacteria</taxon>
        <taxon>Pseudomonadati</taxon>
        <taxon>Bacteroidota</taxon>
        <taxon>Flavobacteriia</taxon>
        <taxon>Flavobacteriales</taxon>
        <taxon>Flavobacteriaceae</taxon>
        <taxon>Flavivirga</taxon>
    </lineage>
</organism>
<dbReference type="CDD" id="cd16027">
    <property type="entry name" value="SGSH"/>
    <property type="match status" value="1"/>
</dbReference>
<dbReference type="InterPro" id="IPR000917">
    <property type="entry name" value="Sulfatase_N"/>
</dbReference>